<evidence type="ECO:0000313" key="3">
    <source>
        <dbReference type="Proteomes" id="UP000515908"/>
    </source>
</evidence>
<dbReference type="PANTHER" id="PTHR20916">
    <property type="entry name" value="CYSTEINE AND GLYCINE-RICH PROTEIN 2 BINDING PROTEIN"/>
    <property type="match status" value="1"/>
</dbReference>
<feature type="compositionally biased region" description="Low complexity" evidence="1">
    <location>
        <begin position="28"/>
        <end position="42"/>
    </location>
</feature>
<feature type="compositionally biased region" description="Basic and acidic residues" evidence="1">
    <location>
        <begin position="314"/>
        <end position="330"/>
    </location>
</feature>
<dbReference type="Proteomes" id="UP000515908">
    <property type="component" value="Chromosome 08"/>
</dbReference>
<feature type="region of interest" description="Disordered" evidence="1">
    <location>
        <begin position="1"/>
        <end position="43"/>
    </location>
</feature>
<organism evidence="2 3">
    <name type="scientific">Angomonas deanei</name>
    <dbReference type="NCBI Taxonomy" id="59799"/>
    <lineage>
        <taxon>Eukaryota</taxon>
        <taxon>Discoba</taxon>
        <taxon>Euglenozoa</taxon>
        <taxon>Kinetoplastea</taxon>
        <taxon>Metakinetoplastina</taxon>
        <taxon>Trypanosomatida</taxon>
        <taxon>Trypanosomatidae</taxon>
        <taxon>Strigomonadinae</taxon>
        <taxon>Angomonas</taxon>
    </lineage>
</organism>
<proteinExistence type="predicted"/>
<sequence>MSTTSSSSLYTSKRGFLRPSFPSYQSDNNQNNNNNNNNNQNNSKTLIRVYLTGLRQRLPTSSLRQLDQLKGITEERLQTLKKVYPGLPDELIALLQVMDGTGWEVVTLDNNNHQNQNKEEEDTLRSATFVGLKKKFSEIKELAAKITHGEGQNTNNNNNQTNNSMENNILMTDISLFGLYREKLAVPVLGSVLPHCPYYLRSSQQMLEHYEKMNAPHEPYNHQNNNSVCCDEIMDLFPPYNEDSARQPLSSDINSQFWQQEESLQQFQHIIGHHPQQPQNFDHQYYKKHHHNNQTKCSSIYDIYTASQFTIKHELPPKKKDNKRQKEKDFCLSNHQNNNNNNKDVSKKHRTVYVDPKINLHADVKHGWLAFADSVYPHYRRKLADTSHYDAHQHPHNILHTNHHQNNNHNNNNNEHNAAHIVDTSHVFIENEVPNTLHSSQLLQQQNIVQHPSEANNNNNNNNPNSNNNNNNNNTGVHNNDHLVLSESRLYIDFLPSSEGCVGQVIQFTRQHPYDSFIVIADSFKDYVRNIMKQEYEFTEKLEDDEEDEEEDDDEEDD</sequence>
<gene>
    <name evidence="2" type="ORF">ADEAN_000475100</name>
</gene>
<feature type="compositionally biased region" description="Low complexity" evidence="1">
    <location>
        <begin position="1"/>
        <end position="12"/>
    </location>
</feature>
<name>A0A7G2CEZ6_9TRYP</name>
<dbReference type="VEuPathDB" id="TriTrypDB:ADEAN_000475100"/>
<dbReference type="PANTHER" id="PTHR20916:SF18">
    <property type="entry name" value="IPT_TIG DOMAIN-CONTAINING PROTEIN"/>
    <property type="match status" value="1"/>
</dbReference>
<keyword evidence="3" id="KW-1185">Reference proteome</keyword>
<feature type="region of interest" description="Disordered" evidence="1">
    <location>
        <begin position="537"/>
        <end position="558"/>
    </location>
</feature>
<evidence type="ECO:0000313" key="2">
    <source>
        <dbReference type="EMBL" id="CAD2217273.1"/>
    </source>
</evidence>
<protein>
    <recommendedName>
        <fullName evidence="4">Knr4/Smi1-like domain-containing protein</fullName>
    </recommendedName>
</protein>
<feature type="region of interest" description="Disordered" evidence="1">
    <location>
        <begin position="314"/>
        <end position="344"/>
    </location>
</feature>
<evidence type="ECO:0000256" key="1">
    <source>
        <dbReference type="SAM" id="MobiDB-lite"/>
    </source>
</evidence>
<accession>A0A7G2CEZ6</accession>
<feature type="compositionally biased region" description="Acidic residues" evidence="1">
    <location>
        <begin position="542"/>
        <end position="558"/>
    </location>
</feature>
<dbReference type="EMBL" id="LR877152">
    <property type="protein sequence ID" value="CAD2217273.1"/>
    <property type="molecule type" value="Genomic_DNA"/>
</dbReference>
<feature type="compositionally biased region" description="Low complexity" evidence="1">
    <location>
        <begin position="456"/>
        <end position="478"/>
    </location>
</feature>
<feature type="region of interest" description="Disordered" evidence="1">
    <location>
        <begin position="452"/>
        <end position="480"/>
    </location>
</feature>
<reference evidence="2 3" key="1">
    <citation type="submission" date="2020-08" db="EMBL/GenBank/DDBJ databases">
        <authorList>
            <person name="Newling K."/>
            <person name="Davey J."/>
            <person name="Forrester S."/>
        </authorList>
    </citation>
    <scope>NUCLEOTIDE SEQUENCE [LARGE SCALE GENOMIC DNA]</scope>
    <source>
        <strain evidence="3">Crithidia deanei Carvalho (ATCC PRA-265)</strain>
    </source>
</reference>
<dbReference type="AlphaFoldDB" id="A0A7G2CEZ6"/>
<evidence type="ECO:0008006" key="4">
    <source>
        <dbReference type="Google" id="ProtNLM"/>
    </source>
</evidence>